<feature type="compositionally biased region" description="Basic and acidic residues" evidence="1">
    <location>
        <begin position="660"/>
        <end position="669"/>
    </location>
</feature>
<feature type="region of interest" description="Disordered" evidence="1">
    <location>
        <begin position="376"/>
        <end position="438"/>
    </location>
</feature>
<feature type="compositionally biased region" description="Basic and acidic residues" evidence="1">
    <location>
        <begin position="399"/>
        <end position="410"/>
    </location>
</feature>
<dbReference type="EMBL" id="BLKM01000311">
    <property type="protein sequence ID" value="GFG31495.1"/>
    <property type="molecule type" value="Genomic_DNA"/>
</dbReference>
<feature type="compositionally biased region" description="Basic and acidic residues" evidence="1">
    <location>
        <begin position="1389"/>
        <end position="1402"/>
    </location>
</feature>
<proteinExistence type="predicted"/>
<evidence type="ECO:0000256" key="1">
    <source>
        <dbReference type="SAM" id="MobiDB-lite"/>
    </source>
</evidence>
<feature type="region of interest" description="Disordered" evidence="1">
    <location>
        <begin position="1338"/>
        <end position="1427"/>
    </location>
</feature>
<feature type="compositionally biased region" description="Basic and acidic residues" evidence="1">
    <location>
        <begin position="305"/>
        <end position="322"/>
    </location>
</feature>
<feature type="compositionally biased region" description="Basic and acidic residues" evidence="1">
    <location>
        <begin position="509"/>
        <end position="537"/>
    </location>
</feature>
<feature type="compositionally biased region" description="Basic and acidic residues" evidence="1">
    <location>
        <begin position="752"/>
        <end position="779"/>
    </location>
</feature>
<sequence length="1637" mass="184915">MANEVVECELALMNIRDVIEDGKGKEIGIIENNSNEDQVRKKHSEKDSVEQPNYVSASVENELNIKNCGLMTEAGDTQDDTALKTSDKCELDDKMPEAVDDPPDSFFDGLLEEDFLDSLAVIDAWNPDADESCGSDAGEQKESNTRRGESARNRQSPSESKRKDREKSISKHSKSKGGRVYSDHRRSRDRSSRNDDRRHARTSVEMKRASRERSAGRTVERKDKVSIDEYLRDVQRRYQLARDISRGRNAARKERDGRDNDEKSQHRRVKDTRDSTEKSTHRRDRKSREKDTEKNINADGGGGRENIDKSVERSVRRDDKDRVHRHSYQHSVSNRERTSDRSEKERKSNLEGLCVDGKGGVLQNLKDISTREDITNESLRKEESSDINVANKDVQVGSVHKEHDMVKEMSHGASEMTAGETGDKNHLVTKPNNPTLNDTKLDTCIKELDDLVPPGTESDFILPTKDEADEFKKENNRKVKEEPEFGIVNDKDHSSGDQKSLGLPMIKTESTKEEIHVASKTNAEHKILEGVKSEKDPSYTTSQRPRQETERRDSSHERKRRWSRSSRSEMGRSSASGSKRKCDRSDEEWKRKPQNSASEENKRNSTSLEKEFGAARVKSELDETVRKRRLYGSDRGENCSRSRSREKWQYHCSPHRLKGRKDDQSDTRRSRSGSRSKIRELSVGRERMGRSRSRERQYRKTQNDTRRSRSGSRDKQRELFLERESMGRYRDQDSQYRKASSAERWQSDIDEERLKRKNDVHNEIRSLVRSVSRDKERDSSLPIRILRSHSRDREYRNASSKYRDRQGRHRRSVSRELERKRSLGKSRRSPAWVKNKRRTPDLSPVSTGRMSLSPSISFELSPSPPERERRHLSRSLSRERRGREYRRSYRGSSFSPVSSRSSCSRSDSFVSLSLSDESYYRRQPRRKRSPFWKEIERKFAKDFHSSTYNQSTVYPLPSAVGPTHHEGYNPSNCPGPGTFPPTPVPYPADPSAYTHGYPSQTGFSDVAVQPPHPQNHILPSFGSAPPVHIPVPPVMPPAPVPLPVPPPVYNVPPPALPLECPDKVAPFSINTEFSSLENVFSQPLHDTEKSDPPQVPPPPKISQNCYIVLCSTTACTIPVGGSAKKKQMPIDPLLVVRCEEAIRTLEVNDDMMLVCPGHLVLQESPKAPSSATTVTQALLDASTFQSPILREPDLQLSFTSAPVCDEDSAESSYDFLKLDTRSVQGQLCSELLGPSAVMSPHATDSVENFKVYVDSSTITDIHGDYMTLLKKSLSKSQNCSRCLEHSKKIMVWNYTQTPPDMHVTDKIMVWNYTQTPRVSVESVGVQAQMVNIGALHRLGTRRRGHRSRRTMKEGGNVKSATGREKVNKHSSASHSDINNSASSGGAPALKEDMKKEVAEPRRQSPRRSHLSASTNMEGGCRDKETSYRTSSYQIYGKSLFSASSSGRSDKEVAVSLPVAQSAEPPKGILKTRTNVELQPLQLPSPHMPCQEPSLKGCDLPRYSVLSSLQASQSFSSPGSQSEIGNSPGLYSMRRGSSSFGEMDSSSTMQRSVLSTGSVMFDSTSASFASFGSPDIRVTLHRSQDFSDFHHDRFSPSLQRSGSPGSGLRMQPFQEQSSKAVHHPDDRSMLPYDADRHY</sequence>
<keyword evidence="3" id="KW-1185">Reference proteome</keyword>
<feature type="compositionally biased region" description="Polar residues" evidence="1">
    <location>
        <begin position="844"/>
        <end position="856"/>
    </location>
</feature>
<feature type="compositionally biased region" description="Basic and acidic residues" evidence="1">
    <location>
        <begin position="159"/>
        <end position="169"/>
    </location>
</feature>
<feature type="region of interest" description="Disordered" evidence="1">
    <location>
        <begin position="1588"/>
        <end position="1637"/>
    </location>
</feature>
<feature type="compositionally biased region" description="Basic and acidic residues" evidence="1">
    <location>
        <begin position="243"/>
        <end position="264"/>
    </location>
</feature>
<feature type="region of interest" description="Disordered" evidence="1">
    <location>
        <begin position="452"/>
        <end position="905"/>
    </location>
</feature>
<feature type="region of interest" description="Disordered" evidence="1">
    <location>
        <begin position="126"/>
        <end position="357"/>
    </location>
</feature>
<feature type="compositionally biased region" description="Basic residues" evidence="1">
    <location>
        <begin position="1338"/>
        <end position="1349"/>
    </location>
</feature>
<dbReference type="Proteomes" id="UP000502823">
    <property type="component" value="Unassembled WGS sequence"/>
</dbReference>
<feature type="compositionally biased region" description="Basic and acidic residues" evidence="1">
    <location>
        <begin position="677"/>
        <end position="736"/>
    </location>
</feature>
<protein>
    <submittedName>
        <fullName evidence="2">Uncharacterized protein</fullName>
    </submittedName>
</protein>
<organism evidence="2 3">
    <name type="scientific">Coptotermes formosanus</name>
    <name type="common">Formosan subterranean termite</name>
    <dbReference type="NCBI Taxonomy" id="36987"/>
    <lineage>
        <taxon>Eukaryota</taxon>
        <taxon>Metazoa</taxon>
        <taxon>Ecdysozoa</taxon>
        <taxon>Arthropoda</taxon>
        <taxon>Hexapoda</taxon>
        <taxon>Insecta</taxon>
        <taxon>Pterygota</taxon>
        <taxon>Neoptera</taxon>
        <taxon>Polyneoptera</taxon>
        <taxon>Dictyoptera</taxon>
        <taxon>Blattodea</taxon>
        <taxon>Blattoidea</taxon>
        <taxon>Termitoidae</taxon>
        <taxon>Rhinotermitidae</taxon>
        <taxon>Coptotermes</taxon>
    </lineage>
</organism>
<feature type="compositionally biased region" description="Basic and acidic residues" evidence="1">
    <location>
        <begin position="286"/>
        <end position="296"/>
    </location>
</feature>
<comment type="caution">
    <text evidence="2">The sequence shown here is derived from an EMBL/GenBank/DDBJ whole genome shotgun (WGS) entry which is preliminary data.</text>
</comment>
<feature type="compositionally biased region" description="Basic and acidic residues" evidence="1">
    <location>
        <begin position="81"/>
        <end position="97"/>
    </location>
</feature>
<accession>A0A6L2PLU3</accession>
<feature type="compositionally biased region" description="Low complexity" evidence="1">
    <location>
        <begin position="890"/>
        <end position="905"/>
    </location>
</feature>
<feature type="region of interest" description="Disordered" evidence="1">
    <location>
        <begin position="29"/>
        <end position="54"/>
    </location>
</feature>
<dbReference type="InParanoid" id="A0A6L2PLU3"/>
<feature type="compositionally biased region" description="Basic and acidic residues" evidence="1">
    <location>
        <begin position="333"/>
        <end position="349"/>
    </location>
</feature>
<feature type="compositionally biased region" description="Basic and acidic residues" evidence="1">
    <location>
        <begin position="599"/>
        <end position="649"/>
    </location>
</feature>
<evidence type="ECO:0000313" key="3">
    <source>
        <dbReference type="Proteomes" id="UP000502823"/>
    </source>
</evidence>
<feature type="compositionally biased region" description="Basic and acidic residues" evidence="1">
    <location>
        <begin position="138"/>
        <end position="152"/>
    </location>
</feature>
<feature type="compositionally biased region" description="Basic and acidic residues" evidence="1">
    <location>
        <begin position="1621"/>
        <end position="1637"/>
    </location>
</feature>
<reference evidence="3" key="1">
    <citation type="submission" date="2020-01" db="EMBL/GenBank/DDBJ databases">
        <title>Draft genome sequence of the Termite Coptotermes fromosanus.</title>
        <authorList>
            <person name="Itakura S."/>
            <person name="Yosikawa Y."/>
            <person name="Umezawa K."/>
        </authorList>
    </citation>
    <scope>NUCLEOTIDE SEQUENCE [LARGE SCALE GENOMIC DNA]</scope>
</reference>
<feature type="compositionally biased region" description="Basic and acidic residues" evidence="1">
    <location>
        <begin position="545"/>
        <end position="556"/>
    </location>
</feature>
<feature type="compositionally biased region" description="Basic and acidic residues" evidence="1">
    <location>
        <begin position="789"/>
        <end position="805"/>
    </location>
</feature>
<feature type="region of interest" description="Disordered" evidence="1">
    <location>
        <begin position="73"/>
        <end position="110"/>
    </location>
</feature>
<feature type="compositionally biased region" description="Basic and acidic residues" evidence="1">
    <location>
        <begin position="464"/>
        <end position="496"/>
    </location>
</feature>
<dbReference type="OrthoDB" id="8197533at2759"/>
<name>A0A6L2PLU3_COPFO</name>
<feature type="compositionally biased region" description="Basic and acidic residues" evidence="1">
    <location>
        <begin position="876"/>
        <end position="887"/>
    </location>
</feature>
<evidence type="ECO:0000313" key="2">
    <source>
        <dbReference type="EMBL" id="GFG31495.1"/>
    </source>
</evidence>
<feature type="compositionally biased region" description="Polar residues" evidence="1">
    <location>
        <begin position="1369"/>
        <end position="1383"/>
    </location>
</feature>
<gene>
    <name evidence="2" type="ORF">Cfor_05630</name>
</gene>
<feature type="compositionally biased region" description="Basic and acidic residues" evidence="1">
    <location>
        <begin position="181"/>
        <end position="236"/>
    </location>
</feature>